<dbReference type="EMBL" id="VDEP01000104">
    <property type="protein sequence ID" value="KAA1131375.1"/>
    <property type="molecule type" value="Genomic_DNA"/>
</dbReference>
<accession>A0A5B0S223</accession>
<gene>
    <name evidence="1" type="ORF">PGTUg99_033020</name>
</gene>
<evidence type="ECO:0000313" key="2">
    <source>
        <dbReference type="Proteomes" id="UP000325313"/>
    </source>
</evidence>
<dbReference type="Proteomes" id="UP000325313">
    <property type="component" value="Unassembled WGS sequence"/>
</dbReference>
<evidence type="ECO:0000313" key="1">
    <source>
        <dbReference type="EMBL" id="KAA1131375.1"/>
    </source>
</evidence>
<proteinExistence type="predicted"/>
<reference evidence="1 2" key="1">
    <citation type="submission" date="2019-05" db="EMBL/GenBank/DDBJ databases">
        <title>Emergence of the Ug99 lineage of the wheat stem rust pathogen through somatic hybridization.</title>
        <authorList>
            <person name="Li F."/>
            <person name="Upadhyaya N.M."/>
            <person name="Sperschneider J."/>
            <person name="Matny O."/>
            <person name="Nguyen-Phuc H."/>
            <person name="Mago R."/>
            <person name="Raley C."/>
            <person name="Miller M.E."/>
            <person name="Silverstein K.A.T."/>
            <person name="Henningsen E."/>
            <person name="Hirsch C.D."/>
            <person name="Visser B."/>
            <person name="Pretorius Z.A."/>
            <person name="Steffenson B.J."/>
            <person name="Schwessinger B."/>
            <person name="Dodds P.N."/>
            <person name="Figueroa M."/>
        </authorList>
    </citation>
    <scope>NUCLEOTIDE SEQUENCE [LARGE SCALE GENOMIC DNA]</scope>
    <source>
        <strain evidence="1 2">Ug99</strain>
    </source>
</reference>
<protein>
    <submittedName>
        <fullName evidence="1">Uncharacterized protein</fullName>
    </submittedName>
</protein>
<comment type="caution">
    <text evidence="1">The sequence shown here is derived from an EMBL/GenBank/DDBJ whole genome shotgun (WGS) entry which is preliminary data.</text>
</comment>
<dbReference type="AlphaFoldDB" id="A0A5B0S223"/>
<name>A0A5B0S223_PUCGR</name>
<organism evidence="1 2">
    <name type="scientific">Puccinia graminis f. sp. tritici</name>
    <dbReference type="NCBI Taxonomy" id="56615"/>
    <lineage>
        <taxon>Eukaryota</taxon>
        <taxon>Fungi</taxon>
        <taxon>Dikarya</taxon>
        <taxon>Basidiomycota</taxon>
        <taxon>Pucciniomycotina</taxon>
        <taxon>Pucciniomycetes</taxon>
        <taxon>Pucciniales</taxon>
        <taxon>Pucciniaceae</taxon>
        <taxon>Puccinia</taxon>
    </lineage>
</organism>
<sequence length="56" mass="6187">MSHDIALETSVTACQPDAGDLKDYRCGRTGFRVPTNVFESVFSIDRDPKIRTAAVQ</sequence>